<dbReference type="EMBL" id="CP000477">
    <property type="protein sequence ID" value="ABK14117.1"/>
    <property type="molecule type" value="Genomic_DNA"/>
</dbReference>
<keyword evidence="3" id="KW-1185">Reference proteome</keyword>
<name>A0B5Z3_METTP</name>
<dbReference type="Proteomes" id="UP000000674">
    <property type="component" value="Chromosome"/>
</dbReference>
<dbReference type="SMART" id="SM00710">
    <property type="entry name" value="PbH1"/>
    <property type="match status" value="8"/>
</dbReference>
<reference evidence="2 3" key="1">
    <citation type="submission" date="2006-10" db="EMBL/GenBank/DDBJ databases">
        <title>Complete sequence of Methanosaeta thermophila PT.</title>
        <authorList>
            <consortium name="US DOE Joint Genome Institute"/>
            <person name="Copeland A."/>
            <person name="Lucas S."/>
            <person name="Lapidus A."/>
            <person name="Barry K."/>
            <person name="Detter J.C."/>
            <person name="Glavina del Rio T."/>
            <person name="Hammon N."/>
            <person name="Israni S."/>
            <person name="Pitluck S."/>
            <person name="Chain P."/>
            <person name="Malfatti S."/>
            <person name="Shin M."/>
            <person name="Vergez L."/>
            <person name="Schmutz J."/>
            <person name="Larimer F."/>
            <person name="Land M."/>
            <person name="Hauser L."/>
            <person name="Kyrpides N."/>
            <person name="Kim E."/>
            <person name="Smith K.S."/>
            <person name="Ingram-Smith C."/>
            <person name="Richardson P."/>
        </authorList>
    </citation>
    <scope>NUCLEOTIDE SEQUENCE [LARGE SCALE GENOMIC DNA]</scope>
    <source>
        <strain evidence="3">DSM 6194 / JCM 14653 / NBRC 101360 / PT</strain>
    </source>
</reference>
<dbReference type="AlphaFoldDB" id="A0B5Z3"/>
<accession>A0B5Z3</accession>
<dbReference type="InterPro" id="IPR007742">
    <property type="entry name" value="NosD_dom"/>
</dbReference>
<organism evidence="2 3">
    <name type="scientific">Methanothrix thermoacetophila (strain DSM 6194 / JCM 14653 / NBRC 101360 / PT)</name>
    <name type="common">Methanosaeta thermophila</name>
    <dbReference type="NCBI Taxonomy" id="349307"/>
    <lineage>
        <taxon>Archaea</taxon>
        <taxon>Methanobacteriati</taxon>
        <taxon>Methanobacteriota</taxon>
        <taxon>Stenosarchaea group</taxon>
        <taxon>Methanomicrobia</taxon>
        <taxon>Methanotrichales</taxon>
        <taxon>Methanotrichaceae</taxon>
        <taxon>Methanothrix</taxon>
    </lineage>
</organism>
<dbReference type="InterPro" id="IPR006626">
    <property type="entry name" value="PbH1"/>
</dbReference>
<proteinExistence type="predicted"/>
<evidence type="ECO:0000313" key="3">
    <source>
        <dbReference type="Proteomes" id="UP000000674"/>
    </source>
</evidence>
<dbReference type="NCBIfam" id="TIGR03804">
    <property type="entry name" value="para_beta_helix"/>
    <property type="match status" value="3"/>
</dbReference>
<protein>
    <submittedName>
        <fullName evidence="2">Periplasmic copper-binding protein</fullName>
    </submittedName>
</protein>
<dbReference type="InterPro" id="IPR022441">
    <property type="entry name" value="Para_beta_helix_rpt-2"/>
</dbReference>
<dbReference type="HOGENOM" id="CLU_435914_0_0_2"/>
<dbReference type="Pfam" id="PF05048">
    <property type="entry name" value="NosD"/>
    <property type="match status" value="1"/>
</dbReference>
<feature type="domain" description="Periplasmic copper-binding protein NosD beta helix" evidence="1">
    <location>
        <begin position="148"/>
        <end position="327"/>
    </location>
</feature>
<dbReference type="InterPro" id="IPR012334">
    <property type="entry name" value="Pectin_lyas_fold"/>
</dbReference>
<dbReference type="SUPFAM" id="SSF51126">
    <property type="entry name" value="Pectin lyase-like"/>
    <property type="match status" value="1"/>
</dbReference>
<dbReference type="KEGG" id="mtp:Mthe_0322"/>
<evidence type="ECO:0000313" key="2">
    <source>
        <dbReference type="EMBL" id="ABK14117.1"/>
    </source>
</evidence>
<gene>
    <name evidence="2" type="ordered locus">Mthe_0322</name>
</gene>
<dbReference type="Gene3D" id="2.160.20.10">
    <property type="entry name" value="Single-stranded right-handed beta-helix, Pectin lyase-like"/>
    <property type="match status" value="1"/>
</dbReference>
<evidence type="ECO:0000259" key="1">
    <source>
        <dbReference type="Pfam" id="PF05048"/>
    </source>
</evidence>
<dbReference type="STRING" id="349307.Mthe_0322"/>
<dbReference type="InterPro" id="IPR011050">
    <property type="entry name" value="Pectin_lyase_fold/virulence"/>
</dbReference>
<sequence>MHMRYALCLLMLIQISLADAGTIVVTPGGSIQAAIDSASSGDAIEIQGGIYSERIVVDKSLIIRGNTTSGYPVVNAGGSGTAVTISGDDIQITGIRAIGSGMAPRDAGIFVTGRNNRVMDCQVSGNRYGIVLSFAEGCTLENILAEASSEAGMLLDNSTKNSIIGCKLENNIHGIRLVSSESNTIRGNIISNTTFEALSLERSSNRNLIEDNIIRFNQIGISLETSRGNNITRNLASNNSVGIKIANHNDTESISPIENPGKYGGVSIKYKPNSDIKSYDVRDKDLSSYTTNTIYNNTLINNEENAIDDGNNQWDNGTLGNHYSDFDEPEEGCRDRNRDGICDSAHEIEGGMSTDRHPLSPKDPMKARFMSKKNGAYLGLDRMVFMPGERIDMRLSVPENITAWIGVLPAGEPHGALDRTKAISYTTVNSSIREVALEAPRMVGSYEIRMYSTEEMVYLPISVEVPEIHISPAEVKACEPINVTYSGAPGYEGDWIGMFSTGAGDRSPLSRKYLDGSTNGSLVLYTPSTPGTYNVRMFADDGYRLLAVSEPVTVKQNAGVRIVAEPETVSPGQAIYVHFWGAMPDSVIGMYGVTRPDKFWISMQPTGGPSCGTLTFRAPYGGGNYDFRLFENNVYRKHMGASNVVRVV</sequence>